<organism evidence="2 3">
    <name type="scientific">Pseudoduganella aquatica</name>
    <dbReference type="NCBI Taxonomy" id="2660641"/>
    <lineage>
        <taxon>Bacteria</taxon>
        <taxon>Pseudomonadati</taxon>
        <taxon>Pseudomonadota</taxon>
        <taxon>Betaproteobacteria</taxon>
        <taxon>Burkholderiales</taxon>
        <taxon>Oxalobacteraceae</taxon>
        <taxon>Telluria group</taxon>
        <taxon>Pseudoduganella</taxon>
    </lineage>
</organism>
<keyword evidence="1" id="KW-0812">Transmembrane</keyword>
<comment type="caution">
    <text evidence="2">The sequence shown here is derived from an EMBL/GenBank/DDBJ whole genome shotgun (WGS) entry which is preliminary data.</text>
</comment>
<keyword evidence="3" id="KW-1185">Reference proteome</keyword>
<gene>
    <name evidence="2" type="ORF">GTP77_27735</name>
</gene>
<dbReference type="Proteomes" id="UP000450676">
    <property type="component" value="Unassembled WGS sequence"/>
</dbReference>
<protein>
    <submittedName>
        <fullName evidence="2">Uncharacterized protein</fullName>
    </submittedName>
</protein>
<evidence type="ECO:0000256" key="1">
    <source>
        <dbReference type="SAM" id="Phobius"/>
    </source>
</evidence>
<dbReference type="EMBL" id="WWCU01000055">
    <property type="protein sequence ID" value="MYN11115.1"/>
    <property type="molecule type" value="Genomic_DNA"/>
</dbReference>
<reference evidence="2 3" key="1">
    <citation type="submission" date="2019-12" db="EMBL/GenBank/DDBJ databases">
        <title>Novel species isolated from a subtropical stream in China.</title>
        <authorList>
            <person name="Lu H."/>
        </authorList>
    </citation>
    <scope>NUCLEOTIDE SEQUENCE [LARGE SCALE GENOMIC DNA]</scope>
    <source>
        <strain evidence="2 3">FT127W</strain>
    </source>
</reference>
<proteinExistence type="predicted"/>
<name>A0A7X4HH77_9BURK</name>
<sequence length="141" mass="14424">MTKEERAAHAAAKEKLMLEGQLYRVSVVHAKAQLGNALRPDALVHGAIEHALGAVQHRFAGLFGGHGGRDGAAGEGGTAALGGLASLAGIIGVVKGMGLTRALPMAIRVGSFVARRRLVKPVLVAGVAALAAGLWLSRRKP</sequence>
<feature type="transmembrane region" description="Helical" evidence="1">
    <location>
        <begin position="118"/>
        <end position="136"/>
    </location>
</feature>
<dbReference type="AlphaFoldDB" id="A0A7X4HH77"/>
<keyword evidence="1" id="KW-1133">Transmembrane helix</keyword>
<dbReference type="RefSeq" id="WP_161075384.1">
    <property type="nucleotide sequence ID" value="NZ_CP086370.1"/>
</dbReference>
<evidence type="ECO:0000313" key="2">
    <source>
        <dbReference type="EMBL" id="MYN11115.1"/>
    </source>
</evidence>
<accession>A0A7X4HH77</accession>
<keyword evidence="1" id="KW-0472">Membrane</keyword>
<evidence type="ECO:0000313" key="3">
    <source>
        <dbReference type="Proteomes" id="UP000450676"/>
    </source>
</evidence>